<keyword evidence="1" id="KW-0732">Signal</keyword>
<dbReference type="Proteomes" id="UP001152747">
    <property type="component" value="Unassembled WGS sequence"/>
</dbReference>
<protein>
    <submittedName>
        <fullName evidence="2">Uncharacterized protein</fullName>
    </submittedName>
</protein>
<dbReference type="Pfam" id="PF05912">
    <property type="entry name" value="DUF870"/>
    <property type="match status" value="1"/>
</dbReference>
<evidence type="ECO:0000256" key="1">
    <source>
        <dbReference type="SAM" id="SignalP"/>
    </source>
</evidence>
<evidence type="ECO:0000313" key="2">
    <source>
        <dbReference type="EMBL" id="CAI5449458.1"/>
    </source>
</evidence>
<name>A0A9P1IU68_9PELO</name>
<sequence>MHLSVLFLCISQIFFTNATKFWINQKFTCKLQKHWELSVRYYEWDLTTDNEDVFEIRRTKVHNKMAIVKTGFVYSEGDGVGDNYYEMKMYLTHTCTDTGKQSFIDYKLGDFPVDDREASIEGTYQLDTYCRADICS</sequence>
<dbReference type="AlphaFoldDB" id="A0A9P1IU68"/>
<comment type="caution">
    <text evidence="2">The sequence shown here is derived from an EMBL/GenBank/DDBJ whole genome shotgun (WGS) entry which is preliminary data.</text>
</comment>
<feature type="signal peptide" evidence="1">
    <location>
        <begin position="1"/>
        <end position="18"/>
    </location>
</feature>
<accession>A0A9P1IU68</accession>
<feature type="chain" id="PRO_5040447857" evidence="1">
    <location>
        <begin position="19"/>
        <end position="136"/>
    </location>
</feature>
<dbReference type="InterPro" id="IPR008588">
    <property type="entry name" value="DUF870_CAE_spp"/>
</dbReference>
<evidence type="ECO:0000313" key="3">
    <source>
        <dbReference type="Proteomes" id="UP001152747"/>
    </source>
</evidence>
<keyword evidence="3" id="KW-1185">Reference proteome</keyword>
<gene>
    <name evidence="2" type="ORF">CAMP_LOCUS12095</name>
</gene>
<organism evidence="2 3">
    <name type="scientific">Caenorhabditis angaria</name>
    <dbReference type="NCBI Taxonomy" id="860376"/>
    <lineage>
        <taxon>Eukaryota</taxon>
        <taxon>Metazoa</taxon>
        <taxon>Ecdysozoa</taxon>
        <taxon>Nematoda</taxon>
        <taxon>Chromadorea</taxon>
        <taxon>Rhabditida</taxon>
        <taxon>Rhabditina</taxon>
        <taxon>Rhabditomorpha</taxon>
        <taxon>Rhabditoidea</taxon>
        <taxon>Rhabditidae</taxon>
        <taxon>Peloderinae</taxon>
        <taxon>Caenorhabditis</taxon>
    </lineage>
</organism>
<dbReference type="EMBL" id="CANHGI010000004">
    <property type="protein sequence ID" value="CAI5449458.1"/>
    <property type="molecule type" value="Genomic_DNA"/>
</dbReference>
<reference evidence="2" key="1">
    <citation type="submission" date="2022-11" db="EMBL/GenBank/DDBJ databases">
        <authorList>
            <person name="Kikuchi T."/>
        </authorList>
    </citation>
    <scope>NUCLEOTIDE SEQUENCE</scope>
    <source>
        <strain evidence="2">PS1010</strain>
    </source>
</reference>
<proteinExistence type="predicted"/>